<accession>A0AC34RQS7</accession>
<name>A0AC34RQS7_9BILA</name>
<dbReference type="WBParaSite" id="JU765_v2.g9317.t1">
    <property type="protein sequence ID" value="JU765_v2.g9317.t1"/>
    <property type="gene ID" value="JU765_v2.g9317"/>
</dbReference>
<proteinExistence type="predicted"/>
<reference evidence="2" key="1">
    <citation type="submission" date="2022-11" db="UniProtKB">
        <authorList>
            <consortium name="WormBaseParasite"/>
        </authorList>
    </citation>
    <scope>IDENTIFICATION</scope>
</reference>
<protein>
    <submittedName>
        <fullName evidence="2">Uncharacterized protein</fullName>
    </submittedName>
</protein>
<organism evidence="1 2">
    <name type="scientific">Panagrolaimus sp. JU765</name>
    <dbReference type="NCBI Taxonomy" id="591449"/>
    <lineage>
        <taxon>Eukaryota</taxon>
        <taxon>Metazoa</taxon>
        <taxon>Ecdysozoa</taxon>
        <taxon>Nematoda</taxon>
        <taxon>Chromadorea</taxon>
        <taxon>Rhabditida</taxon>
        <taxon>Tylenchina</taxon>
        <taxon>Panagrolaimomorpha</taxon>
        <taxon>Panagrolaimoidea</taxon>
        <taxon>Panagrolaimidae</taxon>
        <taxon>Panagrolaimus</taxon>
    </lineage>
</organism>
<sequence length="170" mass="19350">MAALIATILYLKIKGFKSFLNEIKNLKNDETSSTFTQKTLTGNILPITTTTTKEKEQATPEYKTPPKKQASTTDAKTITEKTDDATQKNVKQPSIETRFEKANESLKMLVDNSKKIQDDAKSKKSDTHLLPEDHEKIVEMLKKPAKIHKNSESQRTPRFYFKEESKTVSK</sequence>
<dbReference type="Proteomes" id="UP000887576">
    <property type="component" value="Unplaced"/>
</dbReference>
<evidence type="ECO:0000313" key="2">
    <source>
        <dbReference type="WBParaSite" id="JU765_v2.g9317.t1"/>
    </source>
</evidence>
<evidence type="ECO:0000313" key="1">
    <source>
        <dbReference type="Proteomes" id="UP000887576"/>
    </source>
</evidence>